<evidence type="ECO:0000256" key="1">
    <source>
        <dbReference type="SAM" id="MobiDB-lite"/>
    </source>
</evidence>
<dbReference type="RefSeq" id="WP_095364570.1">
    <property type="nucleotide sequence ID" value="NZ_CP088000.1"/>
</dbReference>
<evidence type="ECO:0000313" key="3">
    <source>
        <dbReference type="Proteomes" id="UP001226084"/>
    </source>
</evidence>
<evidence type="ECO:0000313" key="2">
    <source>
        <dbReference type="EMBL" id="MDQ1110012.1"/>
    </source>
</evidence>
<organism evidence="2 3">
    <name type="scientific">Stenotrophomonas rhizophila</name>
    <dbReference type="NCBI Taxonomy" id="216778"/>
    <lineage>
        <taxon>Bacteria</taxon>
        <taxon>Pseudomonadati</taxon>
        <taxon>Pseudomonadota</taxon>
        <taxon>Gammaproteobacteria</taxon>
        <taxon>Lysobacterales</taxon>
        <taxon>Lysobacteraceae</taxon>
        <taxon>Stenotrophomonas</taxon>
    </lineage>
</organism>
<comment type="caution">
    <text evidence="2">The sequence shown here is derived from an EMBL/GenBank/DDBJ whole genome shotgun (WGS) entry which is preliminary data.</text>
</comment>
<sequence length="117" mass="13083">MFSVLLFLLASTRSEPFPPGYHDRPGFSDDGTHVIIRTALWDDFNGGKAPVEQVLIPNEDGSFTYQYARQSRATRMYHATYCWFQQMYPEDSTSSGPGTYGGWSCGRSTEHPPAPPA</sequence>
<accession>A0AAP5EB57</accession>
<dbReference type="EMBL" id="JAUTAS010000001">
    <property type="protein sequence ID" value="MDQ1110012.1"/>
    <property type="molecule type" value="Genomic_DNA"/>
</dbReference>
<dbReference type="Proteomes" id="UP001226084">
    <property type="component" value="Unassembled WGS sequence"/>
</dbReference>
<feature type="region of interest" description="Disordered" evidence="1">
    <location>
        <begin position="92"/>
        <end position="117"/>
    </location>
</feature>
<dbReference type="AlphaFoldDB" id="A0AAP5EB57"/>
<gene>
    <name evidence="2" type="ORF">QE424_003171</name>
</gene>
<name>A0AAP5EB57_9GAMM</name>
<proteinExistence type="predicted"/>
<protein>
    <submittedName>
        <fullName evidence="2">Uncharacterized protein</fullName>
    </submittedName>
</protein>
<reference evidence="2" key="1">
    <citation type="submission" date="2023-07" db="EMBL/GenBank/DDBJ databases">
        <title>Functional and genomic diversity of the sorghum phyllosphere microbiome.</title>
        <authorList>
            <person name="Shade A."/>
        </authorList>
    </citation>
    <scope>NUCLEOTIDE SEQUENCE</scope>
    <source>
        <strain evidence="2">SORGH_AS_0457</strain>
    </source>
</reference>